<dbReference type="Proteomes" id="UP000800038">
    <property type="component" value="Unassembled WGS sequence"/>
</dbReference>
<protein>
    <submittedName>
        <fullName evidence="3">Uncharacterized protein</fullName>
    </submittedName>
</protein>
<dbReference type="EMBL" id="ML976142">
    <property type="protein sequence ID" value="KAF1937370.1"/>
    <property type="molecule type" value="Genomic_DNA"/>
</dbReference>
<feature type="compositionally biased region" description="Acidic residues" evidence="2">
    <location>
        <begin position="145"/>
        <end position="161"/>
    </location>
</feature>
<evidence type="ECO:0000313" key="4">
    <source>
        <dbReference type="Proteomes" id="UP000800038"/>
    </source>
</evidence>
<reference evidence="3" key="1">
    <citation type="journal article" date="2020" name="Stud. Mycol.">
        <title>101 Dothideomycetes genomes: a test case for predicting lifestyles and emergence of pathogens.</title>
        <authorList>
            <person name="Haridas S."/>
            <person name="Albert R."/>
            <person name="Binder M."/>
            <person name="Bloem J."/>
            <person name="Labutti K."/>
            <person name="Salamov A."/>
            <person name="Andreopoulos B."/>
            <person name="Baker S."/>
            <person name="Barry K."/>
            <person name="Bills G."/>
            <person name="Bluhm B."/>
            <person name="Cannon C."/>
            <person name="Castanera R."/>
            <person name="Culley D."/>
            <person name="Daum C."/>
            <person name="Ezra D."/>
            <person name="Gonzalez J."/>
            <person name="Henrissat B."/>
            <person name="Kuo A."/>
            <person name="Liang C."/>
            <person name="Lipzen A."/>
            <person name="Lutzoni F."/>
            <person name="Magnuson J."/>
            <person name="Mondo S."/>
            <person name="Nolan M."/>
            <person name="Ohm R."/>
            <person name="Pangilinan J."/>
            <person name="Park H.-J."/>
            <person name="Ramirez L."/>
            <person name="Alfaro M."/>
            <person name="Sun H."/>
            <person name="Tritt A."/>
            <person name="Yoshinaga Y."/>
            <person name="Zwiers L.-H."/>
            <person name="Turgeon B."/>
            <person name="Goodwin S."/>
            <person name="Spatafora J."/>
            <person name="Crous P."/>
            <person name="Grigoriev I."/>
        </authorList>
    </citation>
    <scope>NUCLEOTIDE SEQUENCE</scope>
    <source>
        <strain evidence="3">CBS 161.51</strain>
    </source>
</reference>
<evidence type="ECO:0000313" key="3">
    <source>
        <dbReference type="EMBL" id="KAF1937370.1"/>
    </source>
</evidence>
<sequence>MASPGEIEQLLAHLRHLNAQSRIKHARVEELKRQLQQAQNEEANINASYRKYLIYRARADCLQLATMMHEKLPAELRKLVYEYLCVEPDQPILVGPYYHTRKYDLPFRNPPMDTQPSYGRRIRYHHVTHRRSDPKSYAGHVAGDTADDVDMGEASETEDIDTGSTRFGDPQSIDDSDFSVRHDLAESIKRLNVRDDVEDINLDDGAIVLPDGRVKEDHSHRPPSDMVVPSTHFLNPRYVGSAVSLEIQKMYYTRNTFSVCNVEHSIHNFLFRHSGYSMKQWRSGRAPLIPQDLRLTPLLFPCEHVRNLQVRVKFEQFHSNMPANATSVEAYAYEQNFLRFTRSNLEKLGDLQSRSKRGLNIEFIVMTELPILDEDENVLNIHCNFVNFLQAIRNIVYTLMHDRSDTTVKITHHDDGFSTFPRDITGLFALTKEQWEYEKEIHGARRRRWVSEFYLAPARTSPLTCGFDGLELDDLLRERWGIDSINEAKAMHPIKEGRYWPKGNASDYYLDG</sequence>
<feature type="region of interest" description="Disordered" evidence="2">
    <location>
        <begin position="129"/>
        <end position="174"/>
    </location>
</feature>
<dbReference type="AlphaFoldDB" id="A0A6A5SCF6"/>
<name>A0A6A5SCF6_9PLEO</name>
<organism evidence="3 4">
    <name type="scientific">Clathrospora elynae</name>
    <dbReference type="NCBI Taxonomy" id="706981"/>
    <lineage>
        <taxon>Eukaryota</taxon>
        <taxon>Fungi</taxon>
        <taxon>Dikarya</taxon>
        <taxon>Ascomycota</taxon>
        <taxon>Pezizomycotina</taxon>
        <taxon>Dothideomycetes</taxon>
        <taxon>Pleosporomycetidae</taxon>
        <taxon>Pleosporales</taxon>
        <taxon>Diademaceae</taxon>
        <taxon>Clathrospora</taxon>
    </lineage>
</organism>
<feature type="coiled-coil region" evidence="1">
    <location>
        <begin position="21"/>
        <end position="48"/>
    </location>
</feature>
<proteinExistence type="predicted"/>
<keyword evidence="1" id="KW-0175">Coiled coil</keyword>
<evidence type="ECO:0000256" key="1">
    <source>
        <dbReference type="SAM" id="Coils"/>
    </source>
</evidence>
<evidence type="ECO:0000256" key="2">
    <source>
        <dbReference type="SAM" id="MobiDB-lite"/>
    </source>
</evidence>
<dbReference type="OrthoDB" id="3801226at2759"/>
<gene>
    <name evidence="3" type="ORF">EJ02DRAFT_458804</name>
</gene>
<keyword evidence="4" id="KW-1185">Reference proteome</keyword>
<accession>A0A6A5SCF6</accession>